<dbReference type="Proteomes" id="UP000272503">
    <property type="component" value="Unassembled WGS sequence"/>
</dbReference>
<evidence type="ECO:0000313" key="8">
    <source>
        <dbReference type="Proteomes" id="UP000272503"/>
    </source>
</evidence>
<dbReference type="GO" id="GO:0016814">
    <property type="term" value="F:hydrolase activity, acting on carbon-nitrogen (but not peptide) bonds, in cyclic amidines"/>
    <property type="evidence" value="ECO:0007669"/>
    <property type="project" value="UniProtKB-ARBA"/>
</dbReference>
<dbReference type="InterPro" id="IPR032466">
    <property type="entry name" value="Metal_Hydrolase"/>
</dbReference>
<dbReference type="EMBL" id="RCUX01000003">
    <property type="protein sequence ID" value="RLP76873.1"/>
    <property type="molecule type" value="Genomic_DNA"/>
</dbReference>
<dbReference type="PANTHER" id="PTHR43114:SF6">
    <property type="entry name" value="ADENINE DEAMINASE"/>
    <property type="match status" value="1"/>
</dbReference>
<dbReference type="GO" id="GO:0046872">
    <property type="term" value="F:metal ion binding"/>
    <property type="evidence" value="ECO:0007669"/>
    <property type="project" value="UniProtKB-KW"/>
</dbReference>
<reference evidence="7 8" key="1">
    <citation type="submission" date="2018-10" db="EMBL/GenBank/DDBJ databases">
        <authorList>
            <person name="Li J."/>
        </authorList>
    </citation>
    <scope>NUCLEOTIDE SEQUENCE [LARGE SCALE GENOMIC DNA]</scope>
    <source>
        <strain evidence="7 8">IF 016277</strain>
    </source>
</reference>
<evidence type="ECO:0000256" key="5">
    <source>
        <dbReference type="ARBA" id="ARBA00022833"/>
    </source>
</evidence>
<dbReference type="Pfam" id="PF00962">
    <property type="entry name" value="A_deaminase"/>
    <property type="match status" value="1"/>
</dbReference>
<comment type="caution">
    <text evidence="7">The sequence shown here is derived from an EMBL/GenBank/DDBJ whole genome shotgun (WGS) entry which is preliminary data.</text>
</comment>
<evidence type="ECO:0000256" key="2">
    <source>
        <dbReference type="ARBA" id="ARBA00006676"/>
    </source>
</evidence>
<evidence type="ECO:0000256" key="4">
    <source>
        <dbReference type="ARBA" id="ARBA00022801"/>
    </source>
</evidence>
<dbReference type="NCBIfam" id="TIGR01430">
    <property type="entry name" value="aden_deam"/>
    <property type="match status" value="1"/>
</dbReference>
<organism evidence="7 8">
    <name type="scientific">Mycetocola tolaasinivorans</name>
    <dbReference type="NCBI Taxonomy" id="76635"/>
    <lineage>
        <taxon>Bacteria</taxon>
        <taxon>Bacillati</taxon>
        <taxon>Actinomycetota</taxon>
        <taxon>Actinomycetes</taxon>
        <taxon>Micrococcales</taxon>
        <taxon>Microbacteriaceae</taxon>
        <taxon>Mycetocola</taxon>
    </lineage>
</organism>
<comment type="similarity">
    <text evidence="2">Belongs to the metallo-dependent hydrolases superfamily. Adenosine and AMP deaminases family.</text>
</comment>
<keyword evidence="8" id="KW-1185">Reference proteome</keyword>
<dbReference type="OrthoDB" id="105475at2"/>
<keyword evidence="4 7" id="KW-0378">Hydrolase</keyword>
<protein>
    <submittedName>
        <fullName evidence="7">Adenosine deaminase</fullName>
        <ecNumber evidence="7">3.5.4.4</ecNumber>
    </submittedName>
</protein>
<feature type="domain" description="Adenosine deaminase" evidence="6">
    <location>
        <begin position="12"/>
        <end position="296"/>
    </location>
</feature>
<evidence type="ECO:0000256" key="3">
    <source>
        <dbReference type="ARBA" id="ARBA00022723"/>
    </source>
</evidence>
<keyword evidence="3" id="KW-0479">Metal-binding</keyword>
<dbReference type="EC" id="3.5.4.4" evidence="7"/>
<name>A0A3L7A945_9MICO</name>
<dbReference type="AlphaFoldDB" id="A0A3L7A945"/>
<sequence length="344" mass="37226">MTSVTPAADLAPKIELHVHLEGSVRPATLFELAAKNGVTLPVASLEELESFYNFTDFNHFIDVWNVTTDVLFQPEDFRRVVVDYAREAAGYGAVYLEGIFSPGQYYVRGIDPDALFTGFTDGIQEAYEETGVLVRLTPDVDRNRPAELSEQIVRDAVRYRDRGIVGIGLGGRERAAPTSKFTNMFRVARDGGLASVPHAGEDDGAHSIREAIDLLGADRIRHGFRALEDPTLPTELIERGIVLDVCPTSNLRTRVITDIADHPIAGLVSAGVPVTVNTDDPAMFGTDLGREHDIALAAGASARGLYYAGVLGQVGGPEITERLRQIGAAAWSESPARVGVEVTR</sequence>
<dbReference type="InterPro" id="IPR006330">
    <property type="entry name" value="Ado/ade_deaminase"/>
</dbReference>
<accession>A0A3L7A945</accession>
<evidence type="ECO:0000256" key="1">
    <source>
        <dbReference type="ARBA" id="ARBA00001947"/>
    </source>
</evidence>
<dbReference type="InterPro" id="IPR001365">
    <property type="entry name" value="A_deaminase_dom"/>
</dbReference>
<dbReference type="Gene3D" id="3.20.20.140">
    <property type="entry name" value="Metal-dependent hydrolases"/>
    <property type="match status" value="1"/>
</dbReference>
<keyword evidence="5" id="KW-0862">Zinc</keyword>
<dbReference type="PANTHER" id="PTHR43114">
    <property type="entry name" value="ADENINE DEAMINASE"/>
    <property type="match status" value="1"/>
</dbReference>
<dbReference type="RefSeq" id="WP_121647683.1">
    <property type="nucleotide sequence ID" value="NZ_RCUX01000003.1"/>
</dbReference>
<gene>
    <name evidence="7" type="primary">add</name>
    <name evidence="7" type="ORF">D9V32_04360</name>
</gene>
<comment type="cofactor">
    <cofactor evidence="1">
        <name>Zn(2+)</name>
        <dbReference type="ChEBI" id="CHEBI:29105"/>
    </cofactor>
</comment>
<dbReference type="SUPFAM" id="SSF51556">
    <property type="entry name" value="Metallo-dependent hydrolases"/>
    <property type="match status" value="1"/>
</dbReference>
<evidence type="ECO:0000313" key="7">
    <source>
        <dbReference type="EMBL" id="RLP76873.1"/>
    </source>
</evidence>
<proteinExistence type="inferred from homology"/>
<evidence type="ECO:0000259" key="6">
    <source>
        <dbReference type="Pfam" id="PF00962"/>
    </source>
</evidence>
<dbReference type="GO" id="GO:0019239">
    <property type="term" value="F:deaminase activity"/>
    <property type="evidence" value="ECO:0007669"/>
    <property type="project" value="InterPro"/>
</dbReference>